<dbReference type="EMBL" id="NBSK02000001">
    <property type="protein sequence ID" value="KAJ0228207.1"/>
    <property type="molecule type" value="Genomic_DNA"/>
</dbReference>
<reference evidence="1 2" key="1">
    <citation type="journal article" date="2017" name="Nat. Commun.">
        <title>Genome assembly with in vitro proximity ligation data and whole-genome triplication in lettuce.</title>
        <authorList>
            <person name="Reyes-Chin-Wo S."/>
            <person name="Wang Z."/>
            <person name="Yang X."/>
            <person name="Kozik A."/>
            <person name="Arikit S."/>
            <person name="Song C."/>
            <person name="Xia L."/>
            <person name="Froenicke L."/>
            <person name="Lavelle D.O."/>
            <person name="Truco M.J."/>
            <person name="Xia R."/>
            <person name="Zhu S."/>
            <person name="Xu C."/>
            <person name="Xu H."/>
            <person name="Xu X."/>
            <person name="Cox K."/>
            <person name="Korf I."/>
            <person name="Meyers B.C."/>
            <person name="Michelmore R.W."/>
        </authorList>
    </citation>
    <scope>NUCLEOTIDE SEQUENCE [LARGE SCALE GENOMIC DNA]</scope>
    <source>
        <strain evidence="2">cv. Salinas</strain>
        <tissue evidence="1">Seedlings</tissue>
    </source>
</reference>
<evidence type="ECO:0000313" key="2">
    <source>
        <dbReference type="Proteomes" id="UP000235145"/>
    </source>
</evidence>
<sequence>MEIDEFECKDRKEIENIYFVLGGCKGLPRVIFQRKLEIGNKRWARLCFLVVRYNIMTSNSAKCVNALSRDTRKLPITMLIDFY</sequence>
<name>A0A9R1WSV6_LACSA</name>
<dbReference type="AlphaFoldDB" id="A0A9R1WSV6"/>
<organism evidence="1 2">
    <name type="scientific">Lactuca sativa</name>
    <name type="common">Garden lettuce</name>
    <dbReference type="NCBI Taxonomy" id="4236"/>
    <lineage>
        <taxon>Eukaryota</taxon>
        <taxon>Viridiplantae</taxon>
        <taxon>Streptophyta</taxon>
        <taxon>Embryophyta</taxon>
        <taxon>Tracheophyta</taxon>
        <taxon>Spermatophyta</taxon>
        <taxon>Magnoliopsida</taxon>
        <taxon>eudicotyledons</taxon>
        <taxon>Gunneridae</taxon>
        <taxon>Pentapetalae</taxon>
        <taxon>asterids</taxon>
        <taxon>campanulids</taxon>
        <taxon>Asterales</taxon>
        <taxon>Asteraceae</taxon>
        <taxon>Cichorioideae</taxon>
        <taxon>Cichorieae</taxon>
        <taxon>Lactucinae</taxon>
        <taxon>Lactuca</taxon>
    </lineage>
</organism>
<comment type="caution">
    <text evidence="1">The sequence shown here is derived from an EMBL/GenBank/DDBJ whole genome shotgun (WGS) entry which is preliminary data.</text>
</comment>
<keyword evidence="2" id="KW-1185">Reference proteome</keyword>
<evidence type="ECO:0000313" key="1">
    <source>
        <dbReference type="EMBL" id="KAJ0228207.1"/>
    </source>
</evidence>
<protein>
    <submittedName>
        <fullName evidence="1">Uncharacterized protein</fullName>
    </submittedName>
</protein>
<dbReference type="Proteomes" id="UP000235145">
    <property type="component" value="Unassembled WGS sequence"/>
</dbReference>
<accession>A0A9R1WSV6</accession>
<gene>
    <name evidence="1" type="ORF">LSAT_V11C100026660</name>
</gene>
<proteinExistence type="predicted"/>